<reference evidence="1" key="2">
    <citation type="submission" date="2021-09" db="EMBL/GenBank/DDBJ databases">
        <authorList>
            <person name="Jia N."/>
            <person name="Wang J."/>
            <person name="Shi W."/>
            <person name="Du L."/>
            <person name="Sun Y."/>
            <person name="Zhan W."/>
            <person name="Jiang J."/>
            <person name="Wang Q."/>
            <person name="Zhang B."/>
            <person name="Ji P."/>
            <person name="Sakyi L.B."/>
            <person name="Cui X."/>
            <person name="Yuan T."/>
            <person name="Jiang B."/>
            <person name="Yang W."/>
            <person name="Lam T.T.-Y."/>
            <person name="Chang Q."/>
            <person name="Ding S."/>
            <person name="Wang X."/>
            <person name="Zhu J."/>
            <person name="Ruan X."/>
            <person name="Zhao L."/>
            <person name="Wei J."/>
            <person name="Que T."/>
            <person name="Du C."/>
            <person name="Cheng J."/>
            <person name="Dai P."/>
            <person name="Han X."/>
            <person name="Huang E."/>
            <person name="Gao Y."/>
            <person name="Liu J."/>
            <person name="Shao H."/>
            <person name="Ye R."/>
            <person name="Li L."/>
            <person name="Wei W."/>
            <person name="Wang X."/>
            <person name="Wang C."/>
            <person name="Huo Q."/>
            <person name="Li W."/>
            <person name="Guo W."/>
            <person name="Chen H."/>
            <person name="Chen S."/>
            <person name="Zhou L."/>
            <person name="Zhou L."/>
            <person name="Ni X."/>
            <person name="Tian J."/>
            <person name="Zhou Y."/>
            <person name="Sheng Y."/>
            <person name="Liu T."/>
            <person name="Pan Y."/>
            <person name="Xia L."/>
            <person name="Li J."/>
            <person name="Zhao F."/>
            <person name="Cao W."/>
        </authorList>
    </citation>
    <scope>NUCLEOTIDE SEQUENCE</scope>
    <source>
        <strain evidence="1">Rmic-2018</strain>
        <tissue evidence="1">Larvae</tissue>
    </source>
</reference>
<organism evidence="1 2">
    <name type="scientific">Rhipicephalus microplus</name>
    <name type="common">Cattle tick</name>
    <name type="synonym">Boophilus microplus</name>
    <dbReference type="NCBI Taxonomy" id="6941"/>
    <lineage>
        <taxon>Eukaryota</taxon>
        <taxon>Metazoa</taxon>
        <taxon>Ecdysozoa</taxon>
        <taxon>Arthropoda</taxon>
        <taxon>Chelicerata</taxon>
        <taxon>Arachnida</taxon>
        <taxon>Acari</taxon>
        <taxon>Parasitiformes</taxon>
        <taxon>Ixodida</taxon>
        <taxon>Ixodoidea</taxon>
        <taxon>Ixodidae</taxon>
        <taxon>Rhipicephalinae</taxon>
        <taxon>Rhipicephalus</taxon>
        <taxon>Boophilus</taxon>
    </lineage>
</organism>
<evidence type="ECO:0000313" key="2">
    <source>
        <dbReference type="Proteomes" id="UP000821866"/>
    </source>
</evidence>
<evidence type="ECO:0008006" key="3">
    <source>
        <dbReference type="Google" id="ProtNLM"/>
    </source>
</evidence>
<dbReference type="Proteomes" id="UP000821866">
    <property type="component" value="Chromosome 2"/>
</dbReference>
<comment type="caution">
    <text evidence="1">The sequence shown here is derived from an EMBL/GenBank/DDBJ whole genome shotgun (WGS) entry which is preliminary data.</text>
</comment>
<dbReference type="EMBL" id="JABSTU010000004">
    <property type="protein sequence ID" value="KAH8033856.1"/>
    <property type="molecule type" value="Genomic_DNA"/>
</dbReference>
<protein>
    <recommendedName>
        <fullName evidence="3">CCHC-type domain-containing protein</fullName>
    </recommendedName>
</protein>
<sequence>MSGIEGARYEDHPSIRAGTRYLKVDMRLQNPLSNFARVRGHKETFEYHGEKPPCRRCNQKGHFKAPCDTPNCARWGVFMHHTDTCTEPCRRCGGAQARVDCTARKS</sequence>
<proteinExistence type="predicted"/>
<accession>A0A9J6EIK5</accession>
<evidence type="ECO:0000313" key="1">
    <source>
        <dbReference type="EMBL" id="KAH8033856.1"/>
    </source>
</evidence>
<keyword evidence="2" id="KW-1185">Reference proteome</keyword>
<gene>
    <name evidence="1" type="ORF">HPB51_016628</name>
</gene>
<reference evidence="1" key="1">
    <citation type="journal article" date="2020" name="Cell">
        <title>Large-Scale Comparative Analyses of Tick Genomes Elucidate Their Genetic Diversity and Vector Capacities.</title>
        <authorList>
            <consortium name="Tick Genome and Microbiome Consortium (TIGMIC)"/>
            <person name="Jia N."/>
            <person name="Wang J."/>
            <person name="Shi W."/>
            <person name="Du L."/>
            <person name="Sun Y."/>
            <person name="Zhan W."/>
            <person name="Jiang J.F."/>
            <person name="Wang Q."/>
            <person name="Zhang B."/>
            <person name="Ji P."/>
            <person name="Bell-Sakyi L."/>
            <person name="Cui X.M."/>
            <person name="Yuan T.T."/>
            <person name="Jiang B.G."/>
            <person name="Yang W.F."/>
            <person name="Lam T.T."/>
            <person name="Chang Q.C."/>
            <person name="Ding S.J."/>
            <person name="Wang X.J."/>
            <person name="Zhu J.G."/>
            <person name="Ruan X.D."/>
            <person name="Zhao L."/>
            <person name="Wei J.T."/>
            <person name="Ye R.Z."/>
            <person name="Que T.C."/>
            <person name="Du C.H."/>
            <person name="Zhou Y.H."/>
            <person name="Cheng J.X."/>
            <person name="Dai P.F."/>
            <person name="Guo W.B."/>
            <person name="Han X.H."/>
            <person name="Huang E.J."/>
            <person name="Li L.F."/>
            <person name="Wei W."/>
            <person name="Gao Y.C."/>
            <person name="Liu J.Z."/>
            <person name="Shao H.Z."/>
            <person name="Wang X."/>
            <person name="Wang C.C."/>
            <person name="Yang T.C."/>
            <person name="Huo Q.B."/>
            <person name="Li W."/>
            <person name="Chen H.Y."/>
            <person name="Chen S.E."/>
            <person name="Zhou L.G."/>
            <person name="Ni X.B."/>
            <person name="Tian J.H."/>
            <person name="Sheng Y."/>
            <person name="Liu T."/>
            <person name="Pan Y.S."/>
            <person name="Xia L.Y."/>
            <person name="Li J."/>
            <person name="Zhao F."/>
            <person name="Cao W.C."/>
        </authorList>
    </citation>
    <scope>NUCLEOTIDE SEQUENCE</scope>
    <source>
        <strain evidence="1">Rmic-2018</strain>
    </source>
</reference>
<dbReference type="AlphaFoldDB" id="A0A9J6EIK5"/>
<name>A0A9J6EIK5_RHIMP</name>